<proteinExistence type="predicted"/>
<name>A0A1B6I6J9_9HEMI</name>
<organism evidence="1">
    <name type="scientific">Homalodisca liturata</name>
    <dbReference type="NCBI Taxonomy" id="320908"/>
    <lineage>
        <taxon>Eukaryota</taxon>
        <taxon>Metazoa</taxon>
        <taxon>Ecdysozoa</taxon>
        <taxon>Arthropoda</taxon>
        <taxon>Hexapoda</taxon>
        <taxon>Insecta</taxon>
        <taxon>Pterygota</taxon>
        <taxon>Neoptera</taxon>
        <taxon>Paraneoptera</taxon>
        <taxon>Hemiptera</taxon>
        <taxon>Auchenorrhyncha</taxon>
        <taxon>Membracoidea</taxon>
        <taxon>Cicadellidae</taxon>
        <taxon>Cicadellinae</taxon>
        <taxon>Proconiini</taxon>
        <taxon>Homalodisca</taxon>
    </lineage>
</organism>
<reference evidence="1" key="1">
    <citation type="submission" date="2015-11" db="EMBL/GenBank/DDBJ databases">
        <title>De novo transcriptome assembly of four potential Pierce s Disease insect vectors from Arizona vineyards.</title>
        <authorList>
            <person name="Tassone E.E."/>
        </authorList>
    </citation>
    <scope>NUCLEOTIDE SEQUENCE</scope>
</reference>
<evidence type="ECO:0000313" key="1">
    <source>
        <dbReference type="EMBL" id="JAS82520.1"/>
    </source>
</evidence>
<protein>
    <submittedName>
        <fullName evidence="1">Uncharacterized protein</fullName>
    </submittedName>
</protein>
<dbReference type="EMBL" id="GECU01025186">
    <property type="protein sequence ID" value="JAS82520.1"/>
    <property type="molecule type" value="Transcribed_RNA"/>
</dbReference>
<accession>A0A1B6I6J9</accession>
<dbReference type="AlphaFoldDB" id="A0A1B6I6J9"/>
<feature type="non-terminal residue" evidence="1">
    <location>
        <position position="1"/>
    </location>
</feature>
<sequence length="117" mass="12632">LADSNVLTSVSCVFSYRPPARCAKVLIVTNGIVRPASSCKQNQGRSGRGRDRPIANSNYIAAMAVIRKHYTPTSIYFSITSTVKSDMENVDCPPSQKLSVSLITLSTILSLSLSISH</sequence>
<gene>
    <name evidence="1" type="ORF">g.17845</name>
</gene>